<proteinExistence type="predicted"/>
<feature type="non-terminal residue" evidence="1">
    <location>
        <position position="794"/>
    </location>
</feature>
<reference evidence="1" key="1">
    <citation type="submission" date="2011-01" db="EMBL/GenBank/DDBJ databases">
        <title>The Genome Sequence of Nematocida parisii strain ERTm3.</title>
        <authorList>
            <consortium name="The Broad Institute Genome Sequencing Platform"/>
            <consortium name="The Broad Institute Genome Sequencing Center for Infectious Disease"/>
            <person name="Cuomo C."/>
            <person name="Troemel E."/>
            <person name="Young S.K."/>
            <person name="Zeng Q."/>
            <person name="Gargeya S."/>
            <person name="Fitzgerald M."/>
            <person name="Haas B."/>
            <person name="Abouelleil A."/>
            <person name="Alvarado L."/>
            <person name="Arachchi H.M."/>
            <person name="Berlin A."/>
            <person name="Chapman S.B."/>
            <person name="Gearin G."/>
            <person name="Goldberg J."/>
            <person name="Griggs A."/>
            <person name="Gujja S."/>
            <person name="Hansen M."/>
            <person name="Heiman D."/>
            <person name="Howarth C."/>
            <person name="Larimer J."/>
            <person name="Lui A."/>
            <person name="MacDonald P.J.P."/>
            <person name="McCowen C."/>
            <person name="Montmayeur A."/>
            <person name="Murphy C."/>
            <person name="Neiman D."/>
            <person name="Pearson M."/>
            <person name="Priest M."/>
            <person name="Roberts A."/>
            <person name="Saif S."/>
            <person name="Shea T."/>
            <person name="Sisk P."/>
            <person name="Stolte C."/>
            <person name="Sykes S."/>
            <person name="Wortman J."/>
            <person name="Nusbaum C."/>
            <person name="Birren B."/>
        </authorList>
    </citation>
    <scope>NUCLEOTIDE SEQUENCE</scope>
    <source>
        <strain evidence="1">ERTm3</strain>
    </source>
</reference>
<dbReference type="STRING" id="935791.I3EFK9"/>
<keyword evidence="2" id="KW-1185">Reference proteome</keyword>
<dbReference type="InParanoid" id="I3EFK9"/>
<dbReference type="OrthoDB" id="10349323at2759"/>
<dbReference type="VEuPathDB" id="MicrosporidiaDB:NEQG_01450"/>
<dbReference type="EMBL" id="GL870879">
    <property type="protein sequence ID" value="EIJ88006.1"/>
    <property type="molecule type" value="Genomic_DNA"/>
</dbReference>
<dbReference type="HOGENOM" id="CLU_017612_0_0_1"/>
<evidence type="ECO:0000313" key="2">
    <source>
        <dbReference type="Proteomes" id="UP000002872"/>
    </source>
</evidence>
<protein>
    <submittedName>
        <fullName evidence="1">Uncharacterized protein</fullName>
    </submittedName>
</protein>
<dbReference type="Proteomes" id="UP000002872">
    <property type="component" value="Unassembled WGS sequence"/>
</dbReference>
<organism evidence="1 2">
    <name type="scientific">Nematocida parisii (strain ERTm3)</name>
    <name type="common">Nematode killer fungus</name>
    <dbReference type="NCBI Taxonomy" id="935791"/>
    <lineage>
        <taxon>Eukaryota</taxon>
        <taxon>Fungi</taxon>
        <taxon>Fungi incertae sedis</taxon>
        <taxon>Microsporidia</taxon>
        <taxon>Nematocida</taxon>
    </lineage>
</organism>
<dbReference type="AlphaFoldDB" id="I3EFK9"/>
<evidence type="ECO:0000313" key="1">
    <source>
        <dbReference type="EMBL" id="EIJ88006.1"/>
    </source>
</evidence>
<sequence length="794" mass="91797">MYFIRHILVLFYIICIKARMVWEDIEQLKGITIGKYNGNEMMLAQGSSLYLMTLYIIAKKGLIYNLSMFSYEIDRKFELKIKYNASGANDYEYSKTSYKSGIFIYNKLQPSMPNMRINFYKCLIGMIPIIDEAPTIYTKEKDSFFTFLNNIQARKDRLKLLASLFLLSQGINISLEIKTNKYKEDVLVLKTSENSTKNYFVTELRLGNIIYENKMNESETASSDNNYYHSHTRNIVDFYKKIKDAILLPLPSQYTDVTIDMAKTLIQTYIFEYIPSKEDMKEYLVETFNILKEHVEVIEKEDSNNAKRFAISIFNNIFCPINEELLDIETENIEKLKKIFDCVSNCLFIPFHRELCVPAVLQNFYQIPSSTSLGSGSVNQANLPKHHTYASIGDPSELERFTIGTQTSILTLLCCCFYNSTDMEYTLKTVEDPPTELKWFFTKYRDLFDTEDLSVHCDWYCIINGLTIKTPPTAEIKDQYYTGGLLSMLSIILCITNGSEDAKKELNELIKNVRKAEVHTRELTININNVVNKILALLSFNKKMEVLPNDSDLKIARSSTVQSDVFGKLCLKIFNNSNVARILTIYLGYSEITAMYDDIQKSESEEEEEDSGIKHFIKSKINDILSIQDSFSFSNADTSEIIKEYIQIITNNTIQITLDKNTKPCFVQYLDHVQPYDCMINQIELFSWGKIKYTSDKRMLIESFLLIDYSAHMLKCVFSRGIIINVIGSMINFNESVIDKVIRVIDRDWSINCFNDNITMDEKVYSNLKPSTRVIKVEQKSEVEDQLDNGVVCI</sequence>
<name>I3EFK9_NEMP3</name>
<gene>
    <name evidence="1" type="ORF">NEQG_01450</name>
</gene>
<accession>I3EFK9</accession>